<evidence type="ECO:0000259" key="2">
    <source>
        <dbReference type="SMART" id="SM00849"/>
    </source>
</evidence>
<dbReference type="InterPro" id="IPR036866">
    <property type="entry name" value="RibonucZ/Hydroxyglut_hydro"/>
</dbReference>
<keyword evidence="4" id="KW-1185">Reference proteome</keyword>
<dbReference type="InterPro" id="IPR024884">
    <property type="entry name" value="NAPE-PLD"/>
</dbReference>
<accession>A0A0L6Z7C5</accession>
<evidence type="ECO:0000256" key="1">
    <source>
        <dbReference type="SAM" id="Phobius"/>
    </source>
</evidence>
<dbReference type="GO" id="GO:0070290">
    <property type="term" value="F:N-acylphosphatidylethanolamine-specific phospholipase D activity"/>
    <property type="evidence" value="ECO:0007669"/>
    <property type="project" value="InterPro"/>
</dbReference>
<dbReference type="Proteomes" id="UP000037043">
    <property type="component" value="Unassembled WGS sequence"/>
</dbReference>
<dbReference type="STRING" id="36844.SAMN04488501_110114"/>
<comment type="caution">
    <text evidence="3">The sequence shown here is derived from an EMBL/GenBank/DDBJ whole genome shotgun (WGS) entry which is preliminary data.</text>
</comment>
<dbReference type="PANTHER" id="PTHR15032">
    <property type="entry name" value="N-ACYL-PHOSPHATIDYLETHANOLAMINE-HYDROLYZING PHOSPHOLIPASE D"/>
    <property type="match status" value="1"/>
</dbReference>
<evidence type="ECO:0000313" key="3">
    <source>
        <dbReference type="EMBL" id="KOA18693.1"/>
    </source>
</evidence>
<sequence length="371" mass="42333">MKKLFKILSIIFTIIILIVIGGYTFMQQPQFGKNPEGERLKIIQNSPNYKNGAFQNLPEASEPREAISLSTKLNDFFFNKSKRNKPSSTLPSEKTDLKSIKPTENVMIWFGHSSYFLHIDGKKILIDPVLSESASPVKFFNKSYEGSNIYTVDDIPDIDYLLISHDHYDHLDYDTVTKLKPKIKKVITGLGVGSHLEYWGYDKNTIIEKDWNETAVLDDGFEITATPAKHRSGRDLKSNQTLWVSFVIKTPNEKIFYSGDSGYGAHFSDIGNSYGPFDLALMECGQYSKYWPNSHMTPEQVVQATLDLEAKKLMPGHWSKFSLSIHDWDEPIIKVIKESKNKSLPMLYPMLGQKVDVKETATSVAWWEKVK</sequence>
<dbReference type="GO" id="GO:0008270">
    <property type="term" value="F:zinc ion binding"/>
    <property type="evidence" value="ECO:0007669"/>
    <property type="project" value="InterPro"/>
</dbReference>
<keyword evidence="1" id="KW-1133">Transmembrane helix</keyword>
<dbReference type="Pfam" id="PF12706">
    <property type="entry name" value="Lactamase_B_2"/>
    <property type="match status" value="1"/>
</dbReference>
<dbReference type="PANTHER" id="PTHR15032:SF4">
    <property type="entry name" value="N-ACYL-PHOSPHATIDYLETHANOLAMINE-HYDROLYZING PHOSPHOLIPASE D"/>
    <property type="match status" value="1"/>
</dbReference>
<dbReference type="InterPro" id="IPR001279">
    <property type="entry name" value="Metallo-B-lactamas"/>
</dbReference>
<gene>
    <name evidence="3" type="primary">ulaG</name>
    <name evidence="3" type="ORF">CLHOM_29770</name>
</gene>
<evidence type="ECO:0000313" key="4">
    <source>
        <dbReference type="Proteomes" id="UP000037043"/>
    </source>
</evidence>
<organism evidence="3 4">
    <name type="scientific">Clostridium homopropionicum DSM 5847</name>
    <dbReference type="NCBI Taxonomy" id="1121318"/>
    <lineage>
        <taxon>Bacteria</taxon>
        <taxon>Bacillati</taxon>
        <taxon>Bacillota</taxon>
        <taxon>Clostridia</taxon>
        <taxon>Eubacteriales</taxon>
        <taxon>Clostridiaceae</taxon>
        <taxon>Clostridium</taxon>
    </lineage>
</organism>
<feature type="transmembrane region" description="Helical" evidence="1">
    <location>
        <begin position="7"/>
        <end position="26"/>
    </location>
</feature>
<dbReference type="EMBL" id="LHUR01000036">
    <property type="protein sequence ID" value="KOA18693.1"/>
    <property type="molecule type" value="Genomic_DNA"/>
</dbReference>
<dbReference type="PIRSF" id="PIRSF038896">
    <property type="entry name" value="NAPE-PLD"/>
    <property type="match status" value="1"/>
</dbReference>
<dbReference type="GO" id="GO:0005737">
    <property type="term" value="C:cytoplasm"/>
    <property type="evidence" value="ECO:0007669"/>
    <property type="project" value="TreeGrafter"/>
</dbReference>
<feature type="domain" description="Metallo-beta-lactamase" evidence="2">
    <location>
        <begin position="111"/>
        <end position="317"/>
    </location>
</feature>
<dbReference type="RefSeq" id="WP_052222442.1">
    <property type="nucleotide sequence ID" value="NZ_LHUR01000036.1"/>
</dbReference>
<name>A0A0L6Z7C5_9CLOT</name>
<keyword evidence="3" id="KW-0378">Hydrolase</keyword>
<dbReference type="SUPFAM" id="SSF56281">
    <property type="entry name" value="Metallo-hydrolase/oxidoreductase"/>
    <property type="match status" value="1"/>
</dbReference>
<proteinExistence type="predicted"/>
<reference evidence="4" key="1">
    <citation type="submission" date="2015-08" db="EMBL/GenBank/DDBJ databases">
        <title>Genome sequence of the strict anaerobe Clostridium homopropionicum LuHBu1 (DSM 5847T).</title>
        <authorList>
            <person name="Poehlein A."/>
            <person name="Beck M."/>
            <person name="Schiel-Bengelsdorf B."/>
            <person name="Bengelsdorf F.R."/>
            <person name="Daniel R."/>
            <person name="Duerre P."/>
        </authorList>
    </citation>
    <scope>NUCLEOTIDE SEQUENCE [LARGE SCALE GENOMIC DNA]</scope>
    <source>
        <strain evidence="4">DSM 5847</strain>
    </source>
</reference>
<keyword evidence="1" id="KW-0812">Transmembrane</keyword>
<dbReference type="AlphaFoldDB" id="A0A0L6Z7C5"/>
<dbReference type="Gene3D" id="3.60.15.10">
    <property type="entry name" value="Ribonuclease Z/Hydroxyacylglutathione hydrolase-like"/>
    <property type="match status" value="1"/>
</dbReference>
<dbReference type="PATRIC" id="fig|1121318.3.peg.2989"/>
<protein>
    <submittedName>
        <fullName evidence="3">Putative L-ascorbate-6-phosphate lactonase UlaG</fullName>
        <ecNumber evidence="3">3.1.1.-</ecNumber>
    </submittedName>
</protein>
<dbReference type="EC" id="3.1.1.-" evidence="3"/>
<keyword evidence="1" id="KW-0472">Membrane</keyword>
<dbReference type="SMART" id="SM00849">
    <property type="entry name" value="Lactamase_B"/>
    <property type="match status" value="1"/>
</dbReference>